<comment type="caution">
    <text evidence="3">The sequence shown here is derived from an EMBL/GenBank/DDBJ whole genome shotgun (WGS) entry which is preliminary data.</text>
</comment>
<dbReference type="Proteomes" id="UP001589716">
    <property type="component" value="Unassembled WGS sequence"/>
</dbReference>
<dbReference type="InterPro" id="IPR011576">
    <property type="entry name" value="Pyridox_Oxase_N"/>
</dbReference>
<name>A0ABV5QTF2_9ACTN</name>
<dbReference type="EC" id="1.-.-.-" evidence="3"/>
<dbReference type="InterPro" id="IPR012349">
    <property type="entry name" value="Split_barrel_FMN-bd"/>
</dbReference>
<dbReference type="PANTHER" id="PTHR35176">
    <property type="entry name" value="HEME OXYGENASE HI_0854-RELATED"/>
    <property type="match status" value="1"/>
</dbReference>
<evidence type="ECO:0000256" key="1">
    <source>
        <dbReference type="ARBA" id="ARBA00023002"/>
    </source>
</evidence>
<organism evidence="3 4">
    <name type="scientific">Streptomyces roseoviridis</name>
    <dbReference type="NCBI Taxonomy" id="67361"/>
    <lineage>
        <taxon>Bacteria</taxon>
        <taxon>Bacillati</taxon>
        <taxon>Actinomycetota</taxon>
        <taxon>Actinomycetes</taxon>
        <taxon>Kitasatosporales</taxon>
        <taxon>Streptomycetaceae</taxon>
        <taxon>Streptomyces</taxon>
    </lineage>
</organism>
<dbReference type="EMBL" id="JBHMCT010000013">
    <property type="protein sequence ID" value="MFB9556818.1"/>
    <property type="molecule type" value="Genomic_DNA"/>
</dbReference>
<dbReference type="Gene3D" id="2.30.110.10">
    <property type="entry name" value="Electron Transport, Fmn-binding Protein, Chain A"/>
    <property type="match status" value="1"/>
</dbReference>
<dbReference type="InterPro" id="IPR019965">
    <property type="entry name" value="PPOX_F420-dep_Rv2061_put"/>
</dbReference>
<dbReference type="SUPFAM" id="SSF50475">
    <property type="entry name" value="FMN-binding split barrel"/>
    <property type="match status" value="1"/>
</dbReference>
<evidence type="ECO:0000259" key="2">
    <source>
        <dbReference type="Pfam" id="PF01243"/>
    </source>
</evidence>
<keyword evidence="1 3" id="KW-0560">Oxidoreductase</keyword>
<reference evidence="3 4" key="1">
    <citation type="submission" date="2024-09" db="EMBL/GenBank/DDBJ databases">
        <authorList>
            <person name="Sun Q."/>
            <person name="Mori K."/>
        </authorList>
    </citation>
    <scope>NUCLEOTIDE SEQUENCE [LARGE SCALE GENOMIC DNA]</scope>
    <source>
        <strain evidence="3 4">JCM 4414</strain>
    </source>
</reference>
<accession>A0ABV5QTF2</accession>
<dbReference type="PANTHER" id="PTHR35176:SF11">
    <property type="entry name" value="PYRIDOXAMINE 5'-PHOSPHATE OXIDASE FAMILY PROTEIN"/>
    <property type="match status" value="1"/>
</dbReference>
<feature type="domain" description="Pyridoxamine 5'-phosphate oxidase N-terminal" evidence="2">
    <location>
        <begin position="21"/>
        <end position="116"/>
    </location>
</feature>
<protein>
    <submittedName>
        <fullName evidence="3">PPOX class F420-dependent oxidoreductase</fullName>
        <ecNumber evidence="3">1.-.-.-</ecNumber>
    </submittedName>
</protein>
<dbReference type="NCBIfam" id="TIGR03666">
    <property type="entry name" value="Rv2061_F420"/>
    <property type="match status" value="1"/>
</dbReference>
<dbReference type="RefSeq" id="WP_345484735.1">
    <property type="nucleotide sequence ID" value="NZ_BAAAWU010000001.1"/>
</dbReference>
<keyword evidence="4" id="KW-1185">Reference proteome</keyword>
<dbReference type="InterPro" id="IPR052019">
    <property type="entry name" value="F420H2_bilvrd_red/Heme_oxyg"/>
</dbReference>
<dbReference type="GO" id="GO:0016491">
    <property type="term" value="F:oxidoreductase activity"/>
    <property type="evidence" value="ECO:0007669"/>
    <property type="project" value="UniProtKB-KW"/>
</dbReference>
<proteinExistence type="predicted"/>
<gene>
    <name evidence="3" type="ORF">ACFFTP_21825</name>
</gene>
<evidence type="ECO:0000313" key="3">
    <source>
        <dbReference type="EMBL" id="MFB9556818.1"/>
    </source>
</evidence>
<evidence type="ECO:0000313" key="4">
    <source>
        <dbReference type="Proteomes" id="UP001589716"/>
    </source>
</evidence>
<sequence>MEPDSTQSDTKPGAKSETLPEELRRGRYVSLTTFRKDGTGVATPVWYAVEGDELYAWTRTDSWKVKRLRRDPRVVAAVCDVRGNVAEGAIRVEGTARLVTGEELRRVRRLLSRKYTWQFWAVDWPAMIARLGKRPHTGIVVRFTGA</sequence>
<dbReference type="Pfam" id="PF01243">
    <property type="entry name" value="PNPOx_N"/>
    <property type="match status" value="1"/>
</dbReference>